<evidence type="ECO:0000313" key="2">
    <source>
        <dbReference type="Proteomes" id="UP001158049"/>
    </source>
</evidence>
<sequence>MDRGQSFVAYAQSPKLMQPGDSAFDYPPGFTKIAAMCCSAFGNLVVNAALLQCQAVCTTIVGTIGLNGLGLFQWPSALSSNWVDAVNQWQQLRDVVPVC</sequence>
<organism evidence="1 2">
    <name type="scientific">Noviherbaspirillum suwonense</name>
    <dbReference type="NCBI Taxonomy" id="1224511"/>
    <lineage>
        <taxon>Bacteria</taxon>
        <taxon>Pseudomonadati</taxon>
        <taxon>Pseudomonadota</taxon>
        <taxon>Betaproteobacteria</taxon>
        <taxon>Burkholderiales</taxon>
        <taxon>Oxalobacteraceae</taxon>
        <taxon>Noviherbaspirillum</taxon>
    </lineage>
</organism>
<dbReference type="Proteomes" id="UP001158049">
    <property type="component" value="Unassembled WGS sequence"/>
</dbReference>
<gene>
    <name evidence="1" type="ORF">SAMN06295970_118109</name>
</gene>
<keyword evidence="2" id="KW-1185">Reference proteome</keyword>
<accession>A0ABY1QJX4</accession>
<comment type="caution">
    <text evidence="1">The sequence shown here is derived from an EMBL/GenBank/DDBJ whole genome shotgun (WGS) entry which is preliminary data.</text>
</comment>
<reference evidence="1 2" key="1">
    <citation type="submission" date="2017-05" db="EMBL/GenBank/DDBJ databases">
        <authorList>
            <person name="Varghese N."/>
            <person name="Submissions S."/>
        </authorList>
    </citation>
    <scope>NUCLEOTIDE SEQUENCE [LARGE SCALE GENOMIC DNA]</scope>
    <source>
        <strain evidence="1 2">DSM 26001</strain>
    </source>
</reference>
<dbReference type="EMBL" id="FXUL01000018">
    <property type="protein sequence ID" value="SMP72770.1"/>
    <property type="molecule type" value="Genomic_DNA"/>
</dbReference>
<proteinExistence type="predicted"/>
<evidence type="ECO:0000313" key="1">
    <source>
        <dbReference type="EMBL" id="SMP72770.1"/>
    </source>
</evidence>
<name>A0ABY1QJX4_9BURK</name>
<protein>
    <submittedName>
        <fullName evidence="1">Uncharacterized protein</fullName>
    </submittedName>
</protein>